<dbReference type="PROSITE" id="PS01081">
    <property type="entry name" value="HTH_TETR_1"/>
    <property type="match status" value="1"/>
</dbReference>
<name>A0A561QRM6_9HYPH</name>
<keyword evidence="2 4" id="KW-0238">DNA-binding</keyword>
<organism evidence="6 7">
    <name type="scientific">Neorhizobium alkalisoli</name>
    <dbReference type="NCBI Taxonomy" id="528178"/>
    <lineage>
        <taxon>Bacteria</taxon>
        <taxon>Pseudomonadati</taxon>
        <taxon>Pseudomonadota</taxon>
        <taxon>Alphaproteobacteria</taxon>
        <taxon>Hyphomicrobiales</taxon>
        <taxon>Rhizobiaceae</taxon>
        <taxon>Rhizobium/Agrobacterium group</taxon>
        <taxon>Neorhizobium</taxon>
    </lineage>
</organism>
<sequence>MAIDIESPAASRPAGRPREFDMDEALDRAIVVFTERGYHATSISDLGPAMGLTAGSLYKAFKDKKAIFLAAFDRYKLVRNAALAEAISTGRTGRERIRLALRHYADSAHGDDGRRGCLVVGAAVELSLFDAETDERVRLSQSRLEAFFEGIIRQGQADGSVGGHIDPEATARLLYAVVQGLRIAGKAGQDQARAMAIAEAALKILD</sequence>
<evidence type="ECO:0000256" key="4">
    <source>
        <dbReference type="PROSITE-ProRule" id="PRU00335"/>
    </source>
</evidence>
<dbReference type="Gene3D" id="1.10.357.10">
    <property type="entry name" value="Tetracycline Repressor, domain 2"/>
    <property type="match status" value="1"/>
</dbReference>
<keyword evidence="1" id="KW-0805">Transcription regulation</keyword>
<dbReference type="SUPFAM" id="SSF48498">
    <property type="entry name" value="Tetracyclin repressor-like, C-terminal domain"/>
    <property type="match status" value="1"/>
</dbReference>
<proteinExistence type="predicted"/>
<accession>A0A561QRM6</accession>
<gene>
    <name evidence="6" type="ORF">FHW37_104232</name>
</gene>
<evidence type="ECO:0000313" key="7">
    <source>
        <dbReference type="Proteomes" id="UP000320653"/>
    </source>
</evidence>
<dbReference type="Pfam" id="PF16925">
    <property type="entry name" value="TetR_C_13"/>
    <property type="match status" value="1"/>
</dbReference>
<evidence type="ECO:0000256" key="2">
    <source>
        <dbReference type="ARBA" id="ARBA00023125"/>
    </source>
</evidence>
<evidence type="ECO:0000259" key="5">
    <source>
        <dbReference type="PROSITE" id="PS50977"/>
    </source>
</evidence>
<keyword evidence="3" id="KW-0804">Transcription</keyword>
<evidence type="ECO:0000313" key="6">
    <source>
        <dbReference type="EMBL" id="TWF52962.1"/>
    </source>
</evidence>
<dbReference type="EMBL" id="VIWP01000004">
    <property type="protein sequence ID" value="TWF52962.1"/>
    <property type="molecule type" value="Genomic_DNA"/>
</dbReference>
<dbReference type="InterPro" id="IPR001647">
    <property type="entry name" value="HTH_TetR"/>
</dbReference>
<dbReference type="Proteomes" id="UP000320653">
    <property type="component" value="Unassembled WGS sequence"/>
</dbReference>
<dbReference type="RefSeq" id="WP_145638428.1">
    <property type="nucleotide sequence ID" value="NZ_VIWP01000004.1"/>
</dbReference>
<dbReference type="GO" id="GO:0003677">
    <property type="term" value="F:DNA binding"/>
    <property type="evidence" value="ECO:0007669"/>
    <property type="project" value="UniProtKB-UniRule"/>
</dbReference>
<dbReference type="PROSITE" id="PS50977">
    <property type="entry name" value="HTH_TETR_2"/>
    <property type="match status" value="1"/>
</dbReference>
<evidence type="ECO:0000256" key="3">
    <source>
        <dbReference type="ARBA" id="ARBA00023163"/>
    </source>
</evidence>
<protein>
    <submittedName>
        <fullName evidence="6">TetR family transcriptional regulator</fullName>
    </submittedName>
</protein>
<dbReference type="InterPro" id="IPR023772">
    <property type="entry name" value="DNA-bd_HTH_TetR-type_CS"/>
</dbReference>
<dbReference type="InterPro" id="IPR011075">
    <property type="entry name" value="TetR_C"/>
</dbReference>
<dbReference type="AlphaFoldDB" id="A0A561QRM6"/>
<dbReference type="PRINTS" id="PR00455">
    <property type="entry name" value="HTHTETR"/>
</dbReference>
<dbReference type="OrthoDB" id="9795242at2"/>
<comment type="caution">
    <text evidence="6">The sequence shown here is derived from an EMBL/GenBank/DDBJ whole genome shotgun (WGS) entry which is preliminary data.</text>
</comment>
<dbReference type="SUPFAM" id="SSF46689">
    <property type="entry name" value="Homeodomain-like"/>
    <property type="match status" value="1"/>
</dbReference>
<reference evidence="6 7" key="1">
    <citation type="submission" date="2019-06" db="EMBL/GenBank/DDBJ databases">
        <title>Sorghum-associated microbial communities from plants grown in Nebraska, USA.</title>
        <authorList>
            <person name="Schachtman D."/>
        </authorList>
    </citation>
    <scope>NUCLEOTIDE SEQUENCE [LARGE SCALE GENOMIC DNA]</scope>
    <source>
        <strain evidence="6 7">1225</strain>
    </source>
</reference>
<dbReference type="InterPro" id="IPR009057">
    <property type="entry name" value="Homeodomain-like_sf"/>
</dbReference>
<dbReference type="Pfam" id="PF00440">
    <property type="entry name" value="TetR_N"/>
    <property type="match status" value="1"/>
</dbReference>
<keyword evidence="7" id="KW-1185">Reference proteome</keyword>
<dbReference type="InterPro" id="IPR036271">
    <property type="entry name" value="Tet_transcr_reg_TetR-rel_C_sf"/>
</dbReference>
<evidence type="ECO:0000256" key="1">
    <source>
        <dbReference type="ARBA" id="ARBA00023015"/>
    </source>
</evidence>
<dbReference type="PANTHER" id="PTHR47506">
    <property type="entry name" value="TRANSCRIPTIONAL REGULATORY PROTEIN"/>
    <property type="match status" value="1"/>
</dbReference>
<dbReference type="PANTHER" id="PTHR47506:SF10">
    <property type="entry name" value="TRANSCRIPTIONAL REGULATORY PROTEIN"/>
    <property type="match status" value="1"/>
</dbReference>
<feature type="domain" description="HTH tetR-type" evidence="5">
    <location>
        <begin position="19"/>
        <end position="79"/>
    </location>
</feature>
<dbReference type="Gene3D" id="1.10.10.60">
    <property type="entry name" value="Homeodomain-like"/>
    <property type="match status" value="1"/>
</dbReference>
<feature type="DNA-binding region" description="H-T-H motif" evidence="4">
    <location>
        <begin position="42"/>
        <end position="61"/>
    </location>
</feature>